<evidence type="ECO:0000313" key="3">
    <source>
        <dbReference type="Proteomes" id="UP001499986"/>
    </source>
</evidence>
<comment type="caution">
    <text evidence="2">The sequence shown here is derived from an EMBL/GenBank/DDBJ whole genome shotgun (WGS) entry which is preliminary data.</text>
</comment>
<organism evidence="2 3">
    <name type="scientific">Streptomyces coeruleofuscus</name>
    <dbReference type="NCBI Taxonomy" id="66879"/>
    <lineage>
        <taxon>Bacteria</taxon>
        <taxon>Bacillati</taxon>
        <taxon>Actinomycetota</taxon>
        <taxon>Actinomycetes</taxon>
        <taxon>Kitasatosporales</taxon>
        <taxon>Streptomycetaceae</taxon>
        <taxon>Streptomyces</taxon>
    </lineage>
</organism>
<dbReference type="RefSeq" id="WP_086853219.1">
    <property type="nucleotide sequence ID" value="NZ_BAAASE010000014.1"/>
</dbReference>
<proteinExistence type="predicted"/>
<accession>A0ABN3J6U9</accession>
<dbReference type="InterPro" id="IPR012951">
    <property type="entry name" value="BBE"/>
</dbReference>
<feature type="domain" description="Berberine/berberine-like" evidence="1">
    <location>
        <begin position="12"/>
        <end position="44"/>
    </location>
</feature>
<dbReference type="InterPro" id="IPR016169">
    <property type="entry name" value="FAD-bd_PCMH_sub2"/>
</dbReference>
<dbReference type="Proteomes" id="UP001499986">
    <property type="component" value="Unassembled WGS sequence"/>
</dbReference>
<keyword evidence="3" id="KW-1185">Reference proteome</keyword>
<dbReference type="EMBL" id="BAAASE010000014">
    <property type="protein sequence ID" value="GAA2422320.1"/>
    <property type="molecule type" value="Genomic_DNA"/>
</dbReference>
<dbReference type="Gene3D" id="3.30.465.10">
    <property type="match status" value="1"/>
</dbReference>
<gene>
    <name evidence="2" type="ORF">GCM10010255_74130</name>
</gene>
<evidence type="ECO:0000313" key="2">
    <source>
        <dbReference type="EMBL" id="GAA2422320.1"/>
    </source>
</evidence>
<sequence length="52" mass="5716">MAAQLRTGGLRVRGAYGDEKYTRLVALKNIYDPANLFRLNQNIRPGQPAAVG</sequence>
<protein>
    <recommendedName>
        <fullName evidence="1">Berberine/berberine-like domain-containing protein</fullName>
    </recommendedName>
</protein>
<name>A0ABN3J6U9_9ACTN</name>
<reference evidence="2 3" key="1">
    <citation type="journal article" date="2019" name="Int. J. Syst. Evol. Microbiol.">
        <title>The Global Catalogue of Microorganisms (GCM) 10K type strain sequencing project: providing services to taxonomists for standard genome sequencing and annotation.</title>
        <authorList>
            <consortium name="The Broad Institute Genomics Platform"/>
            <consortium name="The Broad Institute Genome Sequencing Center for Infectious Disease"/>
            <person name="Wu L."/>
            <person name="Ma J."/>
        </authorList>
    </citation>
    <scope>NUCLEOTIDE SEQUENCE [LARGE SCALE GENOMIC DNA]</scope>
    <source>
        <strain evidence="2 3">JCM 4358</strain>
    </source>
</reference>
<dbReference type="Pfam" id="PF08031">
    <property type="entry name" value="BBE"/>
    <property type="match status" value="1"/>
</dbReference>
<evidence type="ECO:0000259" key="1">
    <source>
        <dbReference type="Pfam" id="PF08031"/>
    </source>
</evidence>